<dbReference type="Proteomes" id="UP001485043">
    <property type="component" value="Unassembled WGS sequence"/>
</dbReference>
<dbReference type="PROSITE" id="PS00010">
    <property type="entry name" value="ASX_HYDROXYL"/>
    <property type="match status" value="1"/>
</dbReference>
<comment type="caution">
    <text evidence="7">The sequence shown here is derived from an EMBL/GenBank/DDBJ whole genome shotgun (WGS) entry which is preliminary data.</text>
</comment>
<keyword evidence="1 5" id="KW-0245">EGF-like domain</keyword>
<dbReference type="Gene3D" id="3.50.4.10">
    <property type="entry name" value="Hepatocyte Growth Factor"/>
    <property type="match status" value="1"/>
</dbReference>
<dbReference type="InterPro" id="IPR049883">
    <property type="entry name" value="NOTCH1_EGF-like"/>
</dbReference>
<evidence type="ECO:0000313" key="8">
    <source>
        <dbReference type="Proteomes" id="UP001485043"/>
    </source>
</evidence>
<protein>
    <recommendedName>
        <fullName evidence="6">EGF-like domain-containing protein</fullName>
    </recommendedName>
</protein>
<dbReference type="Pfam" id="PF00024">
    <property type="entry name" value="PAN_1"/>
    <property type="match status" value="1"/>
</dbReference>
<proteinExistence type="predicted"/>
<dbReference type="Pfam" id="PF07645">
    <property type="entry name" value="EGF_CA"/>
    <property type="match status" value="1"/>
</dbReference>
<dbReference type="SMART" id="SM00179">
    <property type="entry name" value="EGF_CA"/>
    <property type="match status" value="1"/>
</dbReference>
<evidence type="ECO:0000256" key="5">
    <source>
        <dbReference type="PROSITE-ProRule" id="PRU00076"/>
    </source>
</evidence>
<dbReference type="InterPro" id="IPR000152">
    <property type="entry name" value="EGF-type_Asp/Asn_hydroxyl_site"/>
</dbReference>
<dbReference type="Gene3D" id="2.10.25.10">
    <property type="entry name" value="Laminin"/>
    <property type="match status" value="1"/>
</dbReference>
<keyword evidence="3" id="KW-0677">Repeat</keyword>
<dbReference type="GO" id="GO:0005509">
    <property type="term" value="F:calcium ion binding"/>
    <property type="evidence" value="ECO:0007669"/>
    <property type="project" value="InterPro"/>
</dbReference>
<dbReference type="PROSITE" id="PS50026">
    <property type="entry name" value="EGF_3"/>
    <property type="match status" value="1"/>
</dbReference>
<dbReference type="SUPFAM" id="SSF57196">
    <property type="entry name" value="EGF/Laminin"/>
    <property type="match status" value="1"/>
</dbReference>
<keyword evidence="2" id="KW-0732">Signal</keyword>
<keyword evidence="4" id="KW-1015">Disulfide bond</keyword>
<gene>
    <name evidence="7" type="ORF">WJX84_003268</name>
</gene>
<feature type="domain" description="EGF-like" evidence="6">
    <location>
        <begin position="9"/>
        <end position="49"/>
    </location>
</feature>
<evidence type="ECO:0000256" key="2">
    <source>
        <dbReference type="ARBA" id="ARBA00022729"/>
    </source>
</evidence>
<organism evidence="7 8">
    <name type="scientific">Apatococcus fuscideae</name>
    <dbReference type="NCBI Taxonomy" id="2026836"/>
    <lineage>
        <taxon>Eukaryota</taxon>
        <taxon>Viridiplantae</taxon>
        <taxon>Chlorophyta</taxon>
        <taxon>core chlorophytes</taxon>
        <taxon>Trebouxiophyceae</taxon>
        <taxon>Chlorellales</taxon>
        <taxon>Chlorellaceae</taxon>
        <taxon>Apatococcus</taxon>
    </lineage>
</organism>
<dbReference type="EMBL" id="JALJOV010001622">
    <property type="protein sequence ID" value="KAK9845545.1"/>
    <property type="molecule type" value="Genomic_DNA"/>
</dbReference>
<dbReference type="InterPro" id="IPR000742">
    <property type="entry name" value="EGF"/>
</dbReference>
<evidence type="ECO:0000313" key="7">
    <source>
        <dbReference type="EMBL" id="KAK9845545.1"/>
    </source>
</evidence>
<keyword evidence="8" id="KW-1185">Reference proteome</keyword>
<comment type="caution">
    <text evidence="5">Lacks conserved residue(s) required for the propagation of feature annotation.</text>
</comment>
<dbReference type="CDD" id="cd00054">
    <property type="entry name" value="EGF_CA"/>
    <property type="match status" value="1"/>
</dbReference>
<sequence>YEGPNCDIDIDECVRGTSGCAQSAACNNTQGGFTCQCFLAYTGDGTSCTATPDIGLYANMYETGGIAQLACDEGSNVQYPSGAPGFRHDPTNYTNTNPSLQGGFGSTFNTSTISCALACQSANGCNAFSYNPFLQQCFLKANPSQSICPGPTTTCQDPQYGTQYSCGEWQTYVQQGAQSAPAQPAATSFGRRLQHV</sequence>
<evidence type="ECO:0000256" key="1">
    <source>
        <dbReference type="ARBA" id="ARBA00022536"/>
    </source>
</evidence>
<dbReference type="InterPro" id="IPR001881">
    <property type="entry name" value="EGF-like_Ca-bd_dom"/>
</dbReference>
<evidence type="ECO:0000259" key="6">
    <source>
        <dbReference type="PROSITE" id="PS50026"/>
    </source>
</evidence>
<dbReference type="InterPro" id="IPR018097">
    <property type="entry name" value="EGF_Ca-bd_CS"/>
</dbReference>
<name>A0AAW1SHZ0_9CHLO</name>
<dbReference type="FunFam" id="2.10.25.10:FF:000038">
    <property type="entry name" value="Fibrillin 2"/>
    <property type="match status" value="1"/>
</dbReference>
<dbReference type="AlphaFoldDB" id="A0AAW1SHZ0"/>
<dbReference type="PROSITE" id="PS01187">
    <property type="entry name" value="EGF_CA"/>
    <property type="match status" value="1"/>
</dbReference>
<accession>A0AAW1SHZ0</accession>
<dbReference type="InterPro" id="IPR003609">
    <property type="entry name" value="Pan_app"/>
</dbReference>
<reference evidence="7 8" key="1">
    <citation type="journal article" date="2024" name="Nat. Commun.">
        <title>Phylogenomics reveals the evolutionary origins of lichenization in chlorophyte algae.</title>
        <authorList>
            <person name="Puginier C."/>
            <person name="Libourel C."/>
            <person name="Otte J."/>
            <person name="Skaloud P."/>
            <person name="Haon M."/>
            <person name="Grisel S."/>
            <person name="Petersen M."/>
            <person name="Berrin J.G."/>
            <person name="Delaux P.M."/>
            <person name="Dal Grande F."/>
            <person name="Keller J."/>
        </authorList>
    </citation>
    <scope>NUCLEOTIDE SEQUENCE [LARGE SCALE GENOMIC DNA]</scope>
    <source>
        <strain evidence="7 8">SAG 2523</strain>
    </source>
</reference>
<feature type="non-terminal residue" evidence="7">
    <location>
        <position position="1"/>
    </location>
</feature>
<evidence type="ECO:0000256" key="4">
    <source>
        <dbReference type="ARBA" id="ARBA00023157"/>
    </source>
</evidence>
<evidence type="ECO:0000256" key="3">
    <source>
        <dbReference type="ARBA" id="ARBA00022737"/>
    </source>
</evidence>